<evidence type="ECO:0000313" key="1">
    <source>
        <dbReference type="EMBL" id="MFC6041995.1"/>
    </source>
</evidence>
<name>A0ABW1LDF9_9ACTN</name>
<comment type="caution">
    <text evidence="1">The sequence shown here is derived from an EMBL/GenBank/DDBJ whole genome shotgun (WGS) entry which is preliminary data.</text>
</comment>
<proteinExistence type="predicted"/>
<accession>A0ABW1LDF9</accession>
<reference evidence="2" key="1">
    <citation type="journal article" date="2019" name="Int. J. Syst. Evol. Microbiol.">
        <title>The Global Catalogue of Microorganisms (GCM) 10K type strain sequencing project: providing services to taxonomists for standard genome sequencing and annotation.</title>
        <authorList>
            <consortium name="The Broad Institute Genomics Platform"/>
            <consortium name="The Broad Institute Genome Sequencing Center for Infectious Disease"/>
            <person name="Wu L."/>
            <person name="Ma J."/>
        </authorList>
    </citation>
    <scope>NUCLEOTIDE SEQUENCE [LARGE SCALE GENOMIC DNA]</scope>
    <source>
        <strain evidence="2">CCUG 54522</strain>
    </source>
</reference>
<dbReference type="EMBL" id="JBHSRJ010000001">
    <property type="protein sequence ID" value="MFC6041995.1"/>
    <property type="molecule type" value="Genomic_DNA"/>
</dbReference>
<protein>
    <submittedName>
        <fullName evidence="1">Uncharacterized protein</fullName>
    </submittedName>
</protein>
<dbReference type="Proteomes" id="UP001596135">
    <property type="component" value="Unassembled WGS sequence"/>
</dbReference>
<dbReference type="RefSeq" id="WP_379150124.1">
    <property type="nucleotide sequence ID" value="NZ_JBHSRJ010000001.1"/>
</dbReference>
<organism evidence="1 2">
    <name type="scientific">Nocardioides hankookensis</name>
    <dbReference type="NCBI Taxonomy" id="443157"/>
    <lineage>
        <taxon>Bacteria</taxon>
        <taxon>Bacillati</taxon>
        <taxon>Actinomycetota</taxon>
        <taxon>Actinomycetes</taxon>
        <taxon>Propionibacteriales</taxon>
        <taxon>Nocardioidaceae</taxon>
        <taxon>Nocardioides</taxon>
    </lineage>
</organism>
<evidence type="ECO:0000313" key="2">
    <source>
        <dbReference type="Proteomes" id="UP001596135"/>
    </source>
</evidence>
<keyword evidence="2" id="KW-1185">Reference proteome</keyword>
<gene>
    <name evidence="1" type="ORF">ACFPYL_02860</name>
</gene>
<sequence>MPHRLPPPSRTMRAVLLALRAGALSLAVLAGLWAPPYDGGGGPFAVTADPPSGVQRMLDRHDCSTTGFADEVPASALVRSPDGHLRLVAYDRGLFTLARAGSVVAVCLDEPPRRGKR</sequence>